<evidence type="ECO:0000313" key="2">
    <source>
        <dbReference type="EMBL" id="CAK0828901.1"/>
    </source>
</evidence>
<keyword evidence="1" id="KW-1133">Transmembrane helix</keyword>
<dbReference type="EMBL" id="CAUYUJ010010238">
    <property type="protein sequence ID" value="CAK0828901.1"/>
    <property type="molecule type" value="Genomic_DNA"/>
</dbReference>
<evidence type="ECO:0008006" key="4">
    <source>
        <dbReference type="Google" id="ProtNLM"/>
    </source>
</evidence>
<evidence type="ECO:0000313" key="3">
    <source>
        <dbReference type="Proteomes" id="UP001189429"/>
    </source>
</evidence>
<reference evidence="2" key="1">
    <citation type="submission" date="2023-10" db="EMBL/GenBank/DDBJ databases">
        <authorList>
            <person name="Chen Y."/>
            <person name="Shah S."/>
            <person name="Dougan E. K."/>
            <person name="Thang M."/>
            <person name="Chan C."/>
        </authorList>
    </citation>
    <scope>NUCLEOTIDE SEQUENCE [LARGE SCALE GENOMIC DNA]</scope>
</reference>
<name>A0ABN9SAQ8_9DINO</name>
<sequence>MAGYSYLDKGPRLFGQLPFFVSQAVKLSEKDGRCVRAHCVGPVTQLALWQPAAHASVMLLFLWLGFACAWLETRSDSEGDFYKFLYHFPAAIACAVLLACEVHIAKYSSTWFRDKSARQGRGAWACPPVVVLLWLSRVCSAGGSAGAERSGADEEALSTATSEVLSGSECLSDAQTSIIIERAQHISLQRRRRRAAGGRSRPEEEVEVQSVEVQSAHVDEEVAQLGGEVEVQRISRQVRLVRGVDSRI</sequence>
<proteinExistence type="predicted"/>
<accession>A0ABN9SAQ8</accession>
<keyword evidence="1" id="KW-0812">Transmembrane</keyword>
<protein>
    <recommendedName>
        <fullName evidence="4">Transmembrane protein 107</fullName>
    </recommendedName>
</protein>
<organism evidence="2 3">
    <name type="scientific">Prorocentrum cordatum</name>
    <dbReference type="NCBI Taxonomy" id="2364126"/>
    <lineage>
        <taxon>Eukaryota</taxon>
        <taxon>Sar</taxon>
        <taxon>Alveolata</taxon>
        <taxon>Dinophyceae</taxon>
        <taxon>Prorocentrales</taxon>
        <taxon>Prorocentraceae</taxon>
        <taxon>Prorocentrum</taxon>
    </lineage>
</organism>
<feature type="transmembrane region" description="Helical" evidence="1">
    <location>
        <begin position="84"/>
        <end position="105"/>
    </location>
</feature>
<keyword evidence="3" id="KW-1185">Reference proteome</keyword>
<gene>
    <name evidence="2" type="ORF">PCOR1329_LOCUS27997</name>
</gene>
<evidence type="ECO:0000256" key="1">
    <source>
        <dbReference type="SAM" id="Phobius"/>
    </source>
</evidence>
<feature type="transmembrane region" description="Helical" evidence="1">
    <location>
        <begin position="52"/>
        <end position="72"/>
    </location>
</feature>
<dbReference type="Proteomes" id="UP001189429">
    <property type="component" value="Unassembled WGS sequence"/>
</dbReference>
<comment type="caution">
    <text evidence="2">The sequence shown here is derived from an EMBL/GenBank/DDBJ whole genome shotgun (WGS) entry which is preliminary data.</text>
</comment>
<keyword evidence="1" id="KW-0472">Membrane</keyword>